<evidence type="ECO:0000313" key="2">
    <source>
        <dbReference type="Proteomes" id="UP000689195"/>
    </source>
</evidence>
<name>A0A8S1Y350_9CILI</name>
<organism evidence="1 2">
    <name type="scientific">Paramecium pentaurelia</name>
    <dbReference type="NCBI Taxonomy" id="43138"/>
    <lineage>
        <taxon>Eukaryota</taxon>
        <taxon>Sar</taxon>
        <taxon>Alveolata</taxon>
        <taxon>Ciliophora</taxon>
        <taxon>Intramacronucleata</taxon>
        <taxon>Oligohymenophorea</taxon>
        <taxon>Peniculida</taxon>
        <taxon>Parameciidae</taxon>
        <taxon>Paramecium</taxon>
    </lineage>
</organism>
<dbReference type="Proteomes" id="UP000689195">
    <property type="component" value="Unassembled WGS sequence"/>
</dbReference>
<proteinExistence type="predicted"/>
<dbReference type="OrthoDB" id="307388at2759"/>
<reference evidence="1" key="1">
    <citation type="submission" date="2021-01" db="EMBL/GenBank/DDBJ databases">
        <authorList>
            <consortium name="Genoscope - CEA"/>
            <person name="William W."/>
        </authorList>
    </citation>
    <scope>NUCLEOTIDE SEQUENCE</scope>
</reference>
<evidence type="ECO:0000313" key="1">
    <source>
        <dbReference type="EMBL" id="CAD8207657.1"/>
    </source>
</evidence>
<sequence>MIKIIFPQLNNHTYEIKNPDYQKPMKFYFDEAIIHLQKQIPQETKFCLTINDQEKDMTQDLIHLQINTSSNIKIILNIQIQITITFQTMEEKVTLVFNSFDNLYKLEKQIKKTHNLVSYDLNFFYKQQQLRKDISLKALSIQNDSVINCQIMGTYSINYQVEQFIIINIFSTIDQVYQQIQNYFHLKQEFQLYFQDELLKQRQYNRDILFYEYKIKPYSEIRLKLSDNFTIEVFIDSIKMLQHYTVSKNTKIGDLKNYLIEQCQIDKHCSYQLFIEDQILSDDYQISELTKIYKINSKQLNKIFTLKVVDKSITFYICKKELDDFKIRVIMNQNNQIQDLQNLKQLEGYKCQFYFNNQILNNHKTFKQINLNNQDIIYYEIQPVLN</sequence>
<keyword evidence="2" id="KW-1185">Reference proteome</keyword>
<dbReference type="AlphaFoldDB" id="A0A8S1Y350"/>
<gene>
    <name evidence="1" type="ORF">PPENT_87.1.T1480047</name>
</gene>
<comment type="caution">
    <text evidence="1">The sequence shown here is derived from an EMBL/GenBank/DDBJ whole genome shotgun (WGS) entry which is preliminary data.</text>
</comment>
<evidence type="ECO:0008006" key="3">
    <source>
        <dbReference type="Google" id="ProtNLM"/>
    </source>
</evidence>
<protein>
    <recommendedName>
        <fullName evidence="3">Ubiquitin-like domain-containing protein</fullName>
    </recommendedName>
</protein>
<accession>A0A8S1Y350</accession>
<dbReference type="EMBL" id="CAJJDO010000148">
    <property type="protein sequence ID" value="CAD8207657.1"/>
    <property type="molecule type" value="Genomic_DNA"/>
</dbReference>